<accession>A0ABS1D5Q1</accession>
<dbReference type="Proteomes" id="UP000697995">
    <property type="component" value="Unassembled WGS sequence"/>
</dbReference>
<reference evidence="2 3" key="1">
    <citation type="journal article" date="2020" name="Microorganisms">
        <title>Osmotic Adaptation and Compatible Solute Biosynthesis of Phototrophic Bacteria as Revealed from Genome Analyses.</title>
        <authorList>
            <person name="Imhoff J.F."/>
            <person name="Rahn T."/>
            <person name="Kunzel S."/>
            <person name="Keller A."/>
            <person name="Neulinger S.C."/>
        </authorList>
    </citation>
    <scope>NUCLEOTIDE SEQUENCE [LARGE SCALE GENOMIC DNA]</scope>
    <source>
        <strain evidence="2 3">DSM 15382</strain>
    </source>
</reference>
<evidence type="ECO:0000259" key="1">
    <source>
        <dbReference type="Pfam" id="PF05188"/>
    </source>
</evidence>
<name>A0ABS1D5Q1_9PROT</name>
<dbReference type="Pfam" id="PF05188">
    <property type="entry name" value="MutS_II"/>
    <property type="match status" value="1"/>
</dbReference>
<organism evidence="2 3">
    <name type="scientific">Paracraurococcus ruber</name>
    <dbReference type="NCBI Taxonomy" id="77675"/>
    <lineage>
        <taxon>Bacteria</taxon>
        <taxon>Pseudomonadati</taxon>
        <taxon>Pseudomonadota</taxon>
        <taxon>Alphaproteobacteria</taxon>
        <taxon>Acetobacterales</taxon>
        <taxon>Roseomonadaceae</taxon>
        <taxon>Paracraurococcus</taxon>
    </lineage>
</organism>
<dbReference type="Gene3D" id="3.40.1170.10">
    <property type="entry name" value="DNA repair protein MutS, domain I"/>
    <property type="match status" value="1"/>
</dbReference>
<proteinExistence type="predicted"/>
<dbReference type="EMBL" id="NRSG01000433">
    <property type="protein sequence ID" value="MBK1662038.1"/>
    <property type="molecule type" value="Genomic_DNA"/>
</dbReference>
<feature type="domain" description="DNA mismatch repair protein MutS connector" evidence="1">
    <location>
        <begin position="61"/>
        <end position="178"/>
    </location>
</feature>
<comment type="caution">
    <text evidence="2">The sequence shown here is derived from an EMBL/GenBank/DDBJ whole genome shotgun (WGS) entry which is preliminary data.</text>
</comment>
<dbReference type="SUPFAM" id="SSF53150">
    <property type="entry name" value="DNA repair protein MutS, domain II"/>
    <property type="match status" value="1"/>
</dbReference>
<keyword evidence="3" id="KW-1185">Reference proteome</keyword>
<gene>
    <name evidence="2" type="ORF">CKO45_28005</name>
</gene>
<evidence type="ECO:0000313" key="3">
    <source>
        <dbReference type="Proteomes" id="UP000697995"/>
    </source>
</evidence>
<protein>
    <recommendedName>
        <fullName evidence="1">DNA mismatch repair protein MutS connector domain-containing protein</fullName>
    </recommendedName>
</protein>
<evidence type="ECO:0000313" key="2">
    <source>
        <dbReference type="EMBL" id="MBK1662038.1"/>
    </source>
</evidence>
<sequence>MCGIPAGSAEAMVGRLLAAGHKVVVSEPPPEPGSRRLLNRLTPATLVDDAVLASGRPNSLAVALGAGQAIGLAWTDLSTGETGTLMASLEGCGPALARISPAELLVARWPEGSDALAVVARGQGAPFSDLAEEVPDEATSGKVLAATYSEGGREALQGFSPPERAALAALLRHVQSTTGRSRVRW</sequence>
<dbReference type="InterPro" id="IPR007860">
    <property type="entry name" value="DNA_mmatch_repair_MutS_con_dom"/>
</dbReference>
<dbReference type="InterPro" id="IPR016151">
    <property type="entry name" value="DNA_mismatch_repair_MutS_N"/>
</dbReference>
<dbReference type="InterPro" id="IPR036678">
    <property type="entry name" value="MutS_con_dom_sf"/>
</dbReference>
<dbReference type="Gene3D" id="3.30.420.110">
    <property type="entry name" value="MutS, connector domain"/>
    <property type="match status" value="1"/>
</dbReference>